<comment type="similarity">
    <text evidence="2 9">Belongs to the DXR family.</text>
</comment>
<dbReference type="InterPro" id="IPR013512">
    <property type="entry name" value="DXP_reductoisomerase_N"/>
</dbReference>
<evidence type="ECO:0000256" key="2">
    <source>
        <dbReference type="ARBA" id="ARBA00006825"/>
    </source>
</evidence>
<evidence type="ECO:0000256" key="8">
    <source>
        <dbReference type="ARBA" id="ARBA00048543"/>
    </source>
</evidence>
<dbReference type="SUPFAM" id="SSF69055">
    <property type="entry name" value="1-deoxy-D-xylulose-5-phosphate reductoisomerase, C-terminal domain"/>
    <property type="match status" value="1"/>
</dbReference>
<dbReference type="GO" id="GO:0016853">
    <property type="term" value="F:isomerase activity"/>
    <property type="evidence" value="ECO:0007669"/>
    <property type="project" value="UniProtKB-KW"/>
</dbReference>
<keyword evidence="9" id="KW-0460">Magnesium</keyword>
<evidence type="ECO:0000259" key="11">
    <source>
        <dbReference type="Pfam" id="PF08436"/>
    </source>
</evidence>
<feature type="binding site" evidence="9">
    <location>
        <position position="12"/>
    </location>
    <ligand>
        <name>NADPH</name>
        <dbReference type="ChEBI" id="CHEBI:57783"/>
    </ligand>
</feature>
<feature type="binding site" evidence="9">
    <location>
        <position position="128"/>
    </location>
    <ligand>
        <name>NADPH</name>
        <dbReference type="ChEBI" id="CHEBI:57783"/>
    </ligand>
</feature>
<keyword evidence="7 9" id="KW-0414">Isoprene biosynthesis</keyword>
<feature type="binding site" evidence="9">
    <location>
        <position position="214"/>
    </location>
    <ligand>
        <name>1-deoxy-D-xylulose 5-phosphate</name>
        <dbReference type="ChEBI" id="CHEBI:57792"/>
    </ligand>
</feature>
<dbReference type="UniPathway" id="UPA00056">
    <property type="reaction ID" value="UER00092"/>
</dbReference>
<keyword evidence="14" id="KW-1185">Reference proteome</keyword>
<comment type="function">
    <text evidence="9">Catalyzes the NADPH-dependent rearrangement and reduction of 1-deoxy-D-xylulose-5-phosphate (DXP) to 2-C-methyl-D-erythritol 4-phosphate (MEP).</text>
</comment>
<keyword evidence="5 9" id="KW-0560">Oxidoreductase</keyword>
<dbReference type="GO" id="GO:0051484">
    <property type="term" value="P:isopentenyl diphosphate biosynthetic process, methylerythritol 4-phosphate pathway involved in terpenoid biosynthetic process"/>
    <property type="evidence" value="ECO:0007669"/>
    <property type="project" value="TreeGrafter"/>
</dbReference>
<feature type="binding site" evidence="9">
    <location>
        <position position="207"/>
    </location>
    <ligand>
        <name>NADPH</name>
        <dbReference type="ChEBI" id="CHEBI:57783"/>
    </ligand>
</feature>
<protein>
    <recommendedName>
        <fullName evidence="9">1-deoxy-D-xylulose 5-phosphate reductoisomerase</fullName>
        <shortName evidence="9">DXP reductoisomerase</shortName>
        <ecNumber evidence="9">1.1.1.267</ecNumber>
    </recommendedName>
    <alternativeName>
        <fullName evidence="9">1-deoxyxylulose-5-phosphate reductoisomerase</fullName>
    </alternativeName>
    <alternativeName>
        <fullName evidence="9">2-C-methyl-D-erythritol 4-phosphate synthase</fullName>
    </alternativeName>
</protein>
<keyword evidence="6 9" id="KW-0464">Manganese</keyword>
<feature type="binding site" evidence="9">
    <location>
        <position position="126"/>
    </location>
    <ligand>
        <name>NADPH</name>
        <dbReference type="ChEBI" id="CHEBI:57783"/>
    </ligand>
</feature>
<feature type="binding site" evidence="9">
    <location>
        <position position="178"/>
    </location>
    <ligand>
        <name>1-deoxy-D-xylulose 5-phosphate</name>
        <dbReference type="ChEBI" id="CHEBI:57792"/>
    </ligand>
</feature>
<dbReference type="FunFam" id="3.40.50.720:FF:000045">
    <property type="entry name" value="1-deoxy-D-xylulose 5-phosphate reductoisomerase"/>
    <property type="match status" value="1"/>
</dbReference>
<dbReference type="InterPro" id="IPR036291">
    <property type="entry name" value="NAD(P)-bd_dom_sf"/>
</dbReference>
<organism evidence="13 14">
    <name type="scientific">Natranaerobius trueperi</name>
    <dbReference type="NCBI Taxonomy" id="759412"/>
    <lineage>
        <taxon>Bacteria</taxon>
        <taxon>Bacillati</taxon>
        <taxon>Bacillota</taxon>
        <taxon>Clostridia</taxon>
        <taxon>Natranaerobiales</taxon>
        <taxon>Natranaerobiaceae</taxon>
        <taxon>Natranaerobius</taxon>
    </lineage>
</organism>
<evidence type="ECO:0000313" key="13">
    <source>
        <dbReference type="EMBL" id="OWZ84267.1"/>
    </source>
</evidence>
<accession>A0A226C1H6</accession>
<dbReference type="OrthoDB" id="9806546at2"/>
<dbReference type="GO" id="GO:0070402">
    <property type="term" value="F:NADPH binding"/>
    <property type="evidence" value="ECO:0007669"/>
    <property type="project" value="InterPro"/>
</dbReference>
<dbReference type="Proteomes" id="UP000214588">
    <property type="component" value="Unassembled WGS sequence"/>
</dbReference>
<dbReference type="NCBIfam" id="NF009114">
    <property type="entry name" value="PRK12464.1"/>
    <property type="match status" value="1"/>
</dbReference>
<dbReference type="SUPFAM" id="SSF55347">
    <property type="entry name" value="Glyceraldehyde-3-phosphate dehydrogenase-like, C-terminal domain"/>
    <property type="match status" value="1"/>
</dbReference>
<dbReference type="InterPro" id="IPR003821">
    <property type="entry name" value="DXP_reductoisomerase"/>
</dbReference>
<feature type="binding site" evidence="9">
    <location>
        <position position="14"/>
    </location>
    <ligand>
        <name>NADPH</name>
        <dbReference type="ChEBI" id="CHEBI:57783"/>
    </ligand>
</feature>
<feature type="binding site" evidence="9">
    <location>
        <position position="13"/>
    </location>
    <ligand>
        <name>NADPH</name>
        <dbReference type="ChEBI" id="CHEBI:57783"/>
    </ligand>
</feature>
<dbReference type="AlphaFoldDB" id="A0A226C1H6"/>
<dbReference type="EMBL" id="NIQC01000006">
    <property type="protein sequence ID" value="OWZ84267.1"/>
    <property type="molecule type" value="Genomic_DNA"/>
</dbReference>
<evidence type="ECO:0000256" key="9">
    <source>
        <dbReference type="HAMAP-Rule" id="MF_00183"/>
    </source>
</evidence>
<evidence type="ECO:0000259" key="10">
    <source>
        <dbReference type="Pfam" id="PF02670"/>
    </source>
</evidence>
<dbReference type="GO" id="GO:0030604">
    <property type="term" value="F:1-deoxy-D-xylulose-5-phosphate reductoisomerase activity"/>
    <property type="evidence" value="ECO:0007669"/>
    <property type="project" value="UniProtKB-UniRule"/>
</dbReference>
<keyword evidence="13" id="KW-0413">Isomerase</keyword>
<feature type="binding site" evidence="9">
    <location>
        <position position="223"/>
    </location>
    <ligand>
        <name>1-deoxy-D-xylulose 5-phosphate</name>
        <dbReference type="ChEBI" id="CHEBI:57792"/>
    </ligand>
</feature>
<evidence type="ECO:0000256" key="1">
    <source>
        <dbReference type="ARBA" id="ARBA00005094"/>
    </source>
</evidence>
<feature type="binding site" evidence="9">
    <location>
        <position position="154"/>
    </location>
    <ligand>
        <name>1-deoxy-D-xylulose 5-phosphate</name>
        <dbReference type="ChEBI" id="CHEBI:57792"/>
    </ligand>
</feature>
<comment type="caution">
    <text evidence="13">The sequence shown here is derived from an EMBL/GenBank/DDBJ whole genome shotgun (WGS) entry which is preliminary data.</text>
</comment>
<evidence type="ECO:0000256" key="7">
    <source>
        <dbReference type="ARBA" id="ARBA00023229"/>
    </source>
</evidence>
<dbReference type="Gene3D" id="1.10.1740.10">
    <property type="match status" value="1"/>
</dbReference>
<dbReference type="Pfam" id="PF13288">
    <property type="entry name" value="DXPR_C"/>
    <property type="match status" value="1"/>
</dbReference>
<evidence type="ECO:0000256" key="4">
    <source>
        <dbReference type="ARBA" id="ARBA00022857"/>
    </source>
</evidence>
<gene>
    <name evidence="9" type="primary">dxr</name>
    <name evidence="13" type="ORF">CDO51_04205</name>
</gene>
<dbReference type="RefSeq" id="WP_089023052.1">
    <property type="nucleotide sequence ID" value="NZ_NIQC01000006.1"/>
</dbReference>
<feature type="binding site" evidence="9">
    <location>
        <position position="39"/>
    </location>
    <ligand>
        <name>NADPH</name>
        <dbReference type="ChEBI" id="CHEBI:57783"/>
    </ligand>
</feature>
<dbReference type="HAMAP" id="MF_00183">
    <property type="entry name" value="DXP_reductoisom"/>
    <property type="match status" value="1"/>
</dbReference>
<dbReference type="PIRSF" id="PIRSF006205">
    <property type="entry name" value="Dxp_reductismrs"/>
    <property type="match status" value="1"/>
</dbReference>
<feature type="domain" description="1-deoxy-D-xylulose 5-phosphate reductoisomerase N-terminal" evidence="10">
    <location>
        <begin position="5"/>
        <end position="134"/>
    </location>
</feature>
<dbReference type="SUPFAM" id="SSF51735">
    <property type="entry name" value="NAD(P)-binding Rossmann-fold domains"/>
    <property type="match status" value="1"/>
</dbReference>
<dbReference type="InterPro" id="IPR013644">
    <property type="entry name" value="DXP_reductoisomerase_C"/>
</dbReference>
<feature type="binding site" evidence="9">
    <location>
        <position position="38"/>
    </location>
    <ligand>
        <name>NADPH</name>
        <dbReference type="ChEBI" id="CHEBI:57783"/>
    </ligand>
</feature>
<dbReference type="Pfam" id="PF08436">
    <property type="entry name" value="DXP_redisom_C"/>
    <property type="match status" value="1"/>
</dbReference>
<dbReference type="InterPro" id="IPR036169">
    <property type="entry name" value="DXPR_C_sf"/>
</dbReference>
<reference evidence="13 14" key="1">
    <citation type="submission" date="2017-06" db="EMBL/GenBank/DDBJ databases">
        <title>Draft Genome Sequence of Natranaerobius trueperi halophilic, alkalithermophilic bacteria from soda lakes.</title>
        <authorList>
            <person name="Zhao B."/>
        </authorList>
    </citation>
    <scope>NUCLEOTIDE SEQUENCE [LARGE SCALE GENOMIC DNA]</scope>
    <source>
        <strain evidence="13 14">DSM 18760</strain>
    </source>
</reference>
<feature type="binding site" evidence="9">
    <location>
        <position position="219"/>
    </location>
    <ligand>
        <name>1-deoxy-D-xylulose 5-phosphate</name>
        <dbReference type="ChEBI" id="CHEBI:57792"/>
    </ligand>
</feature>
<feature type="binding site" evidence="9">
    <location>
        <position position="127"/>
    </location>
    <ligand>
        <name>1-deoxy-D-xylulose 5-phosphate</name>
        <dbReference type="ChEBI" id="CHEBI:57792"/>
    </ligand>
</feature>
<feature type="binding site" evidence="9">
    <location>
        <position position="201"/>
    </location>
    <ligand>
        <name>1-deoxy-D-xylulose 5-phosphate</name>
        <dbReference type="ChEBI" id="CHEBI:57792"/>
    </ligand>
</feature>
<feature type="domain" description="1-deoxy-D-xylulose 5-phosphate reductoisomerase C-terminal" evidence="11">
    <location>
        <begin position="148"/>
        <end position="231"/>
    </location>
</feature>
<comment type="caution">
    <text evidence="9">Lacks conserved residue(s) required for the propagation of feature annotation.</text>
</comment>
<feature type="binding site" evidence="9">
    <location>
        <position position="11"/>
    </location>
    <ligand>
        <name>NADPH</name>
        <dbReference type="ChEBI" id="CHEBI:57783"/>
    </ligand>
</feature>
<evidence type="ECO:0000256" key="6">
    <source>
        <dbReference type="ARBA" id="ARBA00023211"/>
    </source>
</evidence>
<dbReference type="GO" id="GO:0030145">
    <property type="term" value="F:manganese ion binding"/>
    <property type="evidence" value="ECO:0007669"/>
    <property type="project" value="TreeGrafter"/>
</dbReference>
<dbReference type="NCBIfam" id="TIGR00243">
    <property type="entry name" value="Dxr"/>
    <property type="match status" value="1"/>
</dbReference>
<keyword evidence="3 9" id="KW-0479">Metal-binding</keyword>
<evidence type="ECO:0000313" key="14">
    <source>
        <dbReference type="Proteomes" id="UP000214588"/>
    </source>
</evidence>
<feature type="binding site" evidence="9">
    <location>
        <position position="220"/>
    </location>
    <ligand>
        <name>1-deoxy-D-xylulose 5-phosphate</name>
        <dbReference type="ChEBI" id="CHEBI:57792"/>
    </ligand>
</feature>
<feature type="binding site" evidence="9">
    <location>
        <position position="152"/>
    </location>
    <ligand>
        <name>Mn(2+)</name>
        <dbReference type="ChEBI" id="CHEBI:29035"/>
    </ligand>
</feature>
<evidence type="ECO:0000256" key="5">
    <source>
        <dbReference type="ARBA" id="ARBA00023002"/>
    </source>
</evidence>
<sequence>MTKRISILGSTGSIGTQTLDIIEEQSDRFEVLALTTNKNIDLLVKQASKFQPELLVVGDQTLEEDLKNSLYNSSLKNIEVASGKQGLIKAATLSEIDVAVVSVVGFSGVVPTISAIKSGKDIALANKETLVAAGNIVIDEVEKNNVKLLPIDSEHSAIFQSLIGEESRNIERLILTASGGPFLGKTRDQLTEIKPKDALKHPNWDMGKKISIDSATLMNKGLEVIEAHWLFGVDYDNIDVVIHPQSIVHSLVEYVDGAIKAELGLPDMKVPIQYALSYPSRFPNKLSSIDLTKHDLSFTQPDNDAFPLLKLAYEAGKTGGTLPCVLNAANEIAVSEFLNENITFLDIPDYIKLVMNKHQVIDNPSVENLIEADRWAREECLNSIKYWKKGE</sequence>
<feature type="binding site" evidence="9">
    <location>
        <position position="154"/>
    </location>
    <ligand>
        <name>Mn(2+)</name>
        <dbReference type="ChEBI" id="CHEBI:29035"/>
    </ligand>
</feature>
<feature type="domain" description="DXP reductoisomerase C-terminal" evidence="12">
    <location>
        <begin position="263"/>
        <end position="378"/>
    </location>
</feature>
<dbReference type="Gene3D" id="3.40.50.720">
    <property type="entry name" value="NAD(P)-binding Rossmann-like Domain"/>
    <property type="match status" value="1"/>
</dbReference>
<proteinExistence type="inferred from homology"/>
<name>A0A226C1H6_9FIRM</name>
<keyword evidence="4 9" id="KW-0521">NADP</keyword>
<dbReference type="EC" id="1.1.1.267" evidence="9"/>
<feature type="binding site" evidence="9">
    <location>
        <position position="153"/>
    </location>
    <ligand>
        <name>1-deoxy-D-xylulose 5-phosphate</name>
        <dbReference type="ChEBI" id="CHEBI:57792"/>
    </ligand>
</feature>
<dbReference type="PANTHER" id="PTHR30525:SF0">
    <property type="entry name" value="1-DEOXY-D-XYLULOSE 5-PHOSPHATE REDUCTOISOMERASE, CHLOROPLASTIC"/>
    <property type="match status" value="1"/>
</dbReference>
<feature type="binding site" evidence="9">
    <location>
        <position position="223"/>
    </location>
    <ligand>
        <name>Mn(2+)</name>
        <dbReference type="ChEBI" id="CHEBI:29035"/>
    </ligand>
</feature>
<evidence type="ECO:0000259" key="12">
    <source>
        <dbReference type="Pfam" id="PF13288"/>
    </source>
</evidence>
<comment type="catalytic activity">
    <reaction evidence="8">
        <text>2-C-methyl-D-erythritol 4-phosphate + NADP(+) = 1-deoxy-D-xylulose 5-phosphate + NADPH + H(+)</text>
        <dbReference type="Rhea" id="RHEA:13717"/>
        <dbReference type="ChEBI" id="CHEBI:15378"/>
        <dbReference type="ChEBI" id="CHEBI:57783"/>
        <dbReference type="ChEBI" id="CHEBI:57792"/>
        <dbReference type="ChEBI" id="CHEBI:58262"/>
        <dbReference type="ChEBI" id="CHEBI:58349"/>
        <dbReference type="EC" id="1.1.1.267"/>
    </reaction>
    <physiologicalReaction direction="right-to-left" evidence="8">
        <dbReference type="Rhea" id="RHEA:13719"/>
    </physiologicalReaction>
</comment>
<dbReference type="PANTHER" id="PTHR30525">
    <property type="entry name" value="1-DEOXY-D-XYLULOSE 5-PHOSPHATE REDUCTOISOMERASE"/>
    <property type="match status" value="1"/>
</dbReference>
<comment type="pathway">
    <text evidence="1 9">Isoprenoid biosynthesis; isopentenyl diphosphate biosynthesis via DXP pathway; isopentenyl diphosphate from 1-deoxy-D-xylulose 5-phosphate: step 1/6.</text>
</comment>
<comment type="cofactor">
    <cofactor evidence="9">
        <name>Mg(2+)</name>
        <dbReference type="ChEBI" id="CHEBI:18420"/>
    </cofactor>
    <cofactor evidence="9">
        <name>Mn(2+)</name>
        <dbReference type="ChEBI" id="CHEBI:29035"/>
    </cofactor>
</comment>
<evidence type="ECO:0000256" key="3">
    <source>
        <dbReference type="ARBA" id="ARBA00022723"/>
    </source>
</evidence>
<dbReference type="InterPro" id="IPR026877">
    <property type="entry name" value="DXPR_C"/>
</dbReference>
<dbReference type="Pfam" id="PF02670">
    <property type="entry name" value="DXP_reductoisom"/>
    <property type="match status" value="1"/>
</dbReference>